<dbReference type="Pfam" id="PF06313">
    <property type="entry name" value="ACP53EA"/>
    <property type="match status" value="1"/>
</dbReference>
<feature type="chain" id="PRO_5019836219" description="Accessory gland protein 2a" evidence="1">
    <location>
        <begin position="24"/>
        <end position="118"/>
    </location>
</feature>
<dbReference type="AlphaFoldDB" id="A0A484BSU3"/>
<dbReference type="OrthoDB" id="7857847at2759"/>
<sequence>MQFMKAIFLLSCLLIVGHTHVNAAGFDVFKLLDCGEIAIEAGGKVAVNLVPLLKDLGKCADFNPDLNADLDIKGFLEVVKQFVKKATANPKCLQTLLDAVKGQVQPYVTQIKEAQCLP</sequence>
<reference evidence="2 3" key="1">
    <citation type="journal article" date="2019" name="J. Hered.">
        <title>An Improved Genome Assembly for Drosophila navojoa, the Basal Species in the mojavensis Cluster.</title>
        <authorList>
            <person name="Vanderlinde T."/>
            <person name="Dupim E.G."/>
            <person name="Nazario-Yepiz N.O."/>
            <person name="Carvalho A.B."/>
        </authorList>
    </citation>
    <scope>NUCLEOTIDE SEQUENCE [LARGE SCALE GENOMIC DNA]</scope>
    <source>
        <strain evidence="2">Navoj_Jal97</strain>
        <tissue evidence="2">Whole organism</tissue>
    </source>
</reference>
<dbReference type="Proteomes" id="UP000295192">
    <property type="component" value="Unassembled WGS sequence"/>
</dbReference>
<organism evidence="2 3">
    <name type="scientific">Drosophila navojoa</name>
    <name type="common">Fruit fly</name>
    <dbReference type="NCBI Taxonomy" id="7232"/>
    <lineage>
        <taxon>Eukaryota</taxon>
        <taxon>Metazoa</taxon>
        <taxon>Ecdysozoa</taxon>
        <taxon>Arthropoda</taxon>
        <taxon>Hexapoda</taxon>
        <taxon>Insecta</taxon>
        <taxon>Pterygota</taxon>
        <taxon>Neoptera</taxon>
        <taxon>Endopterygota</taxon>
        <taxon>Diptera</taxon>
        <taxon>Brachycera</taxon>
        <taxon>Muscomorpha</taxon>
        <taxon>Ephydroidea</taxon>
        <taxon>Drosophilidae</taxon>
        <taxon>Drosophila</taxon>
    </lineage>
</organism>
<feature type="signal peptide" evidence="1">
    <location>
        <begin position="1"/>
        <end position="23"/>
    </location>
</feature>
<name>A0A484BSU3_DRONA</name>
<accession>A0A484BSU3</accession>
<protein>
    <recommendedName>
        <fullName evidence="4">Accessory gland protein 2a</fullName>
    </recommendedName>
</protein>
<evidence type="ECO:0000313" key="2">
    <source>
        <dbReference type="EMBL" id="TDG51160.1"/>
    </source>
</evidence>
<proteinExistence type="predicted"/>
<evidence type="ECO:0000313" key="3">
    <source>
        <dbReference type="Proteomes" id="UP000295192"/>
    </source>
</evidence>
<evidence type="ECO:0000256" key="1">
    <source>
        <dbReference type="SAM" id="SignalP"/>
    </source>
</evidence>
<dbReference type="OMA" id="LMMAFEF"/>
<gene>
    <name evidence="2" type="ORF">AWZ03_002523</name>
</gene>
<dbReference type="InterPro" id="IPR009392">
    <property type="entry name" value="ACP53EA"/>
</dbReference>
<keyword evidence="1" id="KW-0732">Signal</keyword>
<keyword evidence="3" id="KW-1185">Reference proteome</keyword>
<evidence type="ECO:0008006" key="4">
    <source>
        <dbReference type="Google" id="ProtNLM"/>
    </source>
</evidence>
<dbReference type="EMBL" id="LSRL02000011">
    <property type="protein sequence ID" value="TDG51160.1"/>
    <property type="molecule type" value="Genomic_DNA"/>
</dbReference>
<dbReference type="KEGG" id="dnv:108654530"/>
<comment type="caution">
    <text evidence="2">The sequence shown here is derived from an EMBL/GenBank/DDBJ whole genome shotgun (WGS) entry which is preliminary data.</text>
</comment>